<keyword evidence="11" id="KW-1185">Reference proteome</keyword>
<dbReference type="OrthoDB" id="193905at2759"/>
<feature type="domain" description="SSD" evidence="9">
    <location>
        <begin position="435"/>
        <end position="566"/>
    </location>
</feature>
<dbReference type="PANTHER" id="PTHR45951">
    <property type="entry name" value="PROTEIN DISPATCHED-RELATED"/>
    <property type="match status" value="1"/>
</dbReference>
<dbReference type="Proteomes" id="UP001153069">
    <property type="component" value="Unassembled WGS sequence"/>
</dbReference>
<dbReference type="SUPFAM" id="SSF82866">
    <property type="entry name" value="Multidrug efflux transporter AcrB transmembrane domain"/>
    <property type="match status" value="2"/>
</dbReference>
<dbReference type="InterPro" id="IPR052081">
    <property type="entry name" value="Dispatched_Hh_regulator"/>
</dbReference>
<feature type="transmembrane region" description="Helical" evidence="8">
    <location>
        <begin position="515"/>
        <end position="535"/>
    </location>
</feature>
<dbReference type="GO" id="GO:0007224">
    <property type="term" value="P:smoothened signaling pathway"/>
    <property type="evidence" value="ECO:0007669"/>
    <property type="project" value="TreeGrafter"/>
</dbReference>
<gene>
    <name evidence="10" type="ORF">SEMRO_932_G221640.1</name>
</gene>
<evidence type="ECO:0000256" key="4">
    <source>
        <dbReference type="ARBA" id="ARBA00023136"/>
    </source>
</evidence>
<dbReference type="Gene3D" id="1.20.1640.10">
    <property type="entry name" value="Multidrug efflux transporter AcrB transmembrane domain"/>
    <property type="match status" value="2"/>
</dbReference>
<evidence type="ECO:0000256" key="2">
    <source>
        <dbReference type="ARBA" id="ARBA00022692"/>
    </source>
</evidence>
<dbReference type="PROSITE" id="PS50156">
    <property type="entry name" value="SSD"/>
    <property type="match status" value="1"/>
</dbReference>
<feature type="region of interest" description="Disordered" evidence="7">
    <location>
        <begin position="1104"/>
        <end position="1137"/>
    </location>
</feature>
<feature type="transmembrane region" description="Helical" evidence="8">
    <location>
        <begin position="434"/>
        <end position="454"/>
    </location>
</feature>
<dbReference type="AlphaFoldDB" id="A0A9N8HLN8"/>
<evidence type="ECO:0000256" key="1">
    <source>
        <dbReference type="ARBA" id="ARBA00004141"/>
    </source>
</evidence>
<feature type="compositionally biased region" description="Low complexity" evidence="7">
    <location>
        <begin position="165"/>
        <end position="183"/>
    </location>
</feature>
<evidence type="ECO:0000256" key="8">
    <source>
        <dbReference type="SAM" id="Phobius"/>
    </source>
</evidence>
<dbReference type="PANTHER" id="PTHR45951:SF3">
    <property type="entry name" value="PROTEIN DISPATCHED"/>
    <property type="match status" value="1"/>
</dbReference>
<feature type="transmembrane region" description="Helical" evidence="8">
    <location>
        <begin position="71"/>
        <end position="89"/>
    </location>
</feature>
<reference evidence="10" key="1">
    <citation type="submission" date="2020-06" db="EMBL/GenBank/DDBJ databases">
        <authorList>
            <consortium name="Plant Systems Biology data submission"/>
        </authorList>
    </citation>
    <scope>NUCLEOTIDE SEQUENCE</scope>
    <source>
        <strain evidence="10">D6</strain>
    </source>
</reference>
<keyword evidence="5" id="KW-0325">Glycoprotein</keyword>
<feature type="transmembrane region" description="Helical" evidence="8">
    <location>
        <begin position="541"/>
        <end position="567"/>
    </location>
</feature>
<feature type="transmembrane region" description="Helical" evidence="8">
    <location>
        <begin position="1008"/>
        <end position="1037"/>
    </location>
</feature>
<protein>
    <submittedName>
        <fullName evidence="10">Dispatched homolog 1</fullName>
    </submittedName>
</protein>
<feature type="region of interest" description="Disordered" evidence="7">
    <location>
        <begin position="165"/>
        <end position="197"/>
    </location>
</feature>
<dbReference type="GO" id="GO:0016020">
    <property type="term" value="C:membrane"/>
    <property type="evidence" value="ECO:0007669"/>
    <property type="project" value="UniProtKB-SubCell"/>
</dbReference>
<evidence type="ECO:0000256" key="6">
    <source>
        <dbReference type="ARBA" id="ARBA00038046"/>
    </source>
</evidence>
<evidence type="ECO:0000256" key="7">
    <source>
        <dbReference type="SAM" id="MobiDB-lite"/>
    </source>
</evidence>
<evidence type="ECO:0000256" key="5">
    <source>
        <dbReference type="ARBA" id="ARBA00023180"/>
    </source>
</evidence>
<evidence type="ECO:0000313" key="11">
    <source>
        <dbReference type="Proteomes" id="UP001153069"/>
    </source>
</evidence>
<keyword evidence="4 8" id="KW-0472">Membrane</keyword>
<name>A0A9N8HLN8_9STRA</name>
<feature type="transmembrane region" description="Helical" evidence="8">
    <location>
        <begin position="460"/>
        <end position="486"/>
    </location>
</feature>
<dbReference type="InterPro" id="IPR053958">
    <property type="entry name" value="HMGCR/SNAP/NPC1-like_SSD"/>
</dbReference>
<feature type="region of interest" description="Disordered" evidence="7">
    <location>
        <begin position="24"/>
        <end position="50"/>
    </location>
</feature>
<feature type="transmembrane region" description="Helical" evidence="8">
    <location>
        <begin position="661"/>
        <end position="680"/>
    </location>
</feature>
<dbReference type="InterPro" id="IPR000731">
    <property type="entry name" value="SSD"/>
</dbReference>
<feature type="transmembrane region" description="Helical" evidence="8">
    <location>
        <begin position="910"/>
        <end position="932"/>
    </location>
</feature>
<dbReference type="GO" id="GO:0022857">
    <property type="term" value="F:transmembrane transporter activity"/>
    <property type="evidence" value="ECO:0007669"/>
    <property type="project" value="TreeGrafter"/>
</dbReference>
<feature type="transmembrane region" description="Helical" evidence="8">
    <location>
        <begin position="967"/>
        <end position="987"/>
    </location>
</feature>
<comment type="caution">
    <text evidence="10">The sequence shown here is derived from an EMBL/GenBank/DDBJ whole genome shotgun (WGS) entry which is preliminary data.</text>
</comment>
<accession>A0A9N8HLN8</accession>
<feature type="region of interest" description="Disordered" evidence="7">
    <location>
        <begin position="587"/>
        <end position="611"/>
    </location>
</feature>
<evidence type="ECO:0000259" key="9">
    <source>
        <dbReference type="PROSITE" id="PS50156"/>
    </source>
</evidence>
<comment type="subcellular location">
    <subcellularLocation>
        <location evidence="1">Membrane</location>
        <topology evidence="1">Multi-pass membrane protein</topology>
    </subcellularLocation>
</comment>
<feature type="transmembrane region" description="Helical" evidence="8">
    <location>
        <begin position="939"/>
        <end position="961"/>
    </location>
</feature>
<keyword evidence="2 8" id="KW-0812">Transmembrane</keyword>
<sequence length="1137" mass="126326">MIPEESPVPVTPEERSQAVVALTTTQTCSSSSTNSNCEPSRMDNTTTPQQPQYTLLERTARRVARWPQTHLWTALVVAVVISGLGMYFGNFSVSFEAMGWPSRGTLVSKRDTQYRLVNRNRVALSKRKNQDVWEDLTTNIQCGWEVPDGKCPNDNFKEEEVVAAVEEQSNNSTSTDENSSSSQVEEEQDKQVETSSVSPTSLTELWSQCDVGFYAEPNFYLKSRLWPVWKVTDPAASALDPALLQTICEAEEQTQAILHREGLCFGCNNGQCLPPMSLVLYARFTVRNGMAMTCPELAQAWAPHQAETVHEFQQCVRHLRGVTDFFNVQDRGPCPTMFSPAMVDKWFDQTGRVTTTSSVFMSKNKKANAKKLYAVLDEFGRGNDTSKMEVAYDNQHQMFVEFYSLDAIPYDMTLMCASAVITTAAMMFHTRSPFLTFIGIFQISLSFPLAYTIYRFAGGITFFPFLNLVGVFVAFALGADHVFVAVDKWKNERIDHPHASTEDVAAKALPGAGRAMVLTTTTTAIAFFGTGICPVLPVKLFGIFCGLLIAVDYILDCLVMFPCLCIYDSYRSQRNYCMDIRCSKVATSGNDDEEPNNNNRRAVEEDYMEGEEEKMEEEDQVQLAKEAAKANDNNSASVETPLNNSLIRRLLTSYYNCLHRWNYAILGVSIVGLGVCAYFATTLKPPESTGSIQILIDSVEHEKARVWRPELLFDTLMSSAGGGAAVIFGVIPADTGNHLDPYEWSQLVLDDSFDPSPKAAQVYMRDYCAIFFSQEFASPHGGYIDCAINEFDGWLQEQSSLPLDYQNETYTEHCNGSAAMPLEEDVFHPCLSGWAQQERERTILAWDGIVKVIFFGYKSRVRFDSPNKLLGEEWRLVEDWMEQDSENAPDGVGSPFSTALDYLAWDTNAAVYQTALGSGAIAILVSALVILISSKSLSLTVFSAISVAFVLLSVAAVMSAAQWTLGFLESVCFTILIGLSADFVLHFSHAYCELPGDTDRHTRTKHALIHLGPSILAAGFTTLAGAAIMLFTVIYFWRLFAMVLFFTIIQATIGSFVVFLVFTDVMGPSNPTYLVDNLTRLFWIQAAKCTAFFQQQLQTEAHTAPKSAPQSTMDGEDDHDSVRSLPGLDSLQSSYSV</sequence>
<feature type="compositionally biased region" description="Low complexity" evidence="7">
    <location>
        <begin position="24"/>
        <end position="37"/>
    </location>
</feature>
<keyword evidence="3 8" id="KW-1133">Transmembrane helix</keyword>
<organism evidence="10 11">
    <name type="scientific">Seminavis robusta</name>
    <dbReference type="NCBI Taxonomy" id="568900"/>
    <lineage>
        <taxon>Eukaryota</taxon>
        <taxon>Sar</taxon>
        <taxon>Stramenopiles</taxon>
        <taxon>Ochrophyta</taxon>
        <taxon>Bacillariophyta</taxon>
        <taxon>Bacillariophyceae</taxon>
        <taxon>Bacillariophycidae</taxon>
        <taxon>Naviculales</taxon>
        <taxon>Naviculaceae</taxon>
        <taxon>Seminavis</taxon>
    </lineage>
</organism>
<evidence type="ECO:0000313" key="10">
    <source>
        <dbReference type="EMBL" id="CAB9518411.1"/>
    </source>
</evidence>
<feature type="transmembrane region" description="Helical" evidence="8">
    <location>
        <begin position="1043"/>
        <end position="1062"/>
    </location>
</feature>
<proteinExistence type="inferred from homology"/>
<evidence type="ECO:0000256" key="3">
    <source>
        <dbReference type="ARBA" id="ARBA00022989"/>
    </source>
</evidence>
<comment type="similarity">
    <text evidence="6">Belongs to the dispatched family.</text>
</comment>
<dbReference type="EMBL" id="CAICTM010000930">
    <property type="protein sequence ID" value="CAB9518411.1"/>
    <property type="molecule type" value="Genomic_DNA"/>
</dbReference>
<dbReference type="Pfam" id="PF12349">
    <property type="entry name" value="Sterol-sensing"/>
    <property type="match status" value="1"/>
</dbReference>